<dbReference type="InterPro" id="IPR010917">
    <property type="entry name" value="TonB_rcpt_CS"/>
</dbReference>
<feature type="chain" id="PRO_5047221697" evidence="15">
    <location>
        <begin position="36"/>
        <end position="826"/>
    </location>
</feature>
<evidence type="ECO:0000256" key="13">
    <source>
        <dbReference type="PROSITE-ProRule" id="PRU10144"/>
    </source>
</evidence>
<evidence type="ECO:0000256" key="11">
    <source>
        <dbReference type="ARBA" id="ARBA00023237"/>
    </source>
</evidence>
<keyword evidence="10 12" id="KW-0472">Membrane</keyword>
<accession>A0ABU9YCD6</accession>
<comment type="similarity">
    <text evidence="12 14">Belongs to the TonB-dependent receptor family.</text>
</comment>
<keyword evidence="5 12" id="KW-0812">Transmembrane</keyword>
<keyword evidence="6 15" id="KW-0732">Signal</keyword>
<evidence type="ECO:0000256" key="3">
    <source>
        <dbReference type="ARBA" id="ARBA00022452"/>
    </source>
</evidence>
<keyword evidence="3 12" id="KW-1134">Transmembrane beta strand</keyword>
<dbReference type="PANTHER" id="PTHR32552">
    <property type="entry name" value="FERRICHROME IRON RECEPTOR-RELATED"/>
    <property type="match status" value="1"/>
</dbReference>
<name>A0ABU9YCD6_9SPHN</name>
<evidence type="ECO:0000256" key="9">
    <source>
        <dbReference type="ARBA" id="ARBA00023077"/>
    </source>
</evidence>
<proteinExistence type="inferred from homology"/>
<keyword evidence="8" id="KW-0406">Ion transport</keyword>
<dbReference type="EMBL" id="JBDIME010000049">
    <property type="protein sequence ID" value="MEN2793475.1"/>
    <property type="molecule type" value="Genomic_DNA"/>
</dbReference>
<dbReference type="InterPro" id="IPR039426">
    <property type="entry name" value="TonB-dep_rcpt-like"/>
</dbReference>
<protein>
    <submittedName>
        <fullName evidence="18">TonB-dependent receptor</fullName>
    </submittedName>
</protein>
<dbReference type="InterPro" id="IPR000531">
    <property type="entry name" value="Beta-barrel_TonB"/>
</dbReference>
<evidence type="ECO:0000256" key="5">
    <source>
        <dbReference type="ARBA" id="ARBA00022692"/>
    </source>
</evidence>
<evidence type="ECO:0000259" key="16">
    <source>
        <dbReference type="Pfam" id="PF00593"/>
    </source>
</evidence>
<dbReference type="PROSITE" id="PS01156">
    <property type="entry name" value="TONB_DEPENDENT_REC_2"/>
    <property type="match status" value="1"/>
</dbReference>
<evidence type="ECO:0000256" key="6">
    <source>
        <dbReference type="ARBA" id="ARBA00022729"/>
    </source>
</evidence>
<evidence type="ECO:0000256" key="1">
    <source>
        <dbReference type="ARBA" id="ARBA00004571"/>
    </source>
</evidence>
<feature type="domain" description="TonB-dependent receptor-like beta-barrel" evidence="16">
    <location>
        <begin position="374"/>
        <end position="771"/>
    </location>
</feature>
<dbReference type="InterPro" id="IPR012910">
    <property type="entry name" value="Plug_dom"/>
</dbReference>
<evidence type="ECO:0000256" key="7">
    <source>
        <dbReference type="ARBA" id="ARBA00023004"/>
    </source>
</evidence>
<dbReference type="Pfam" id="PF00593">
    <property type="entry name" value="TonB_dep_Rec_b-barrel"/>
    <property type="match status" value="1"/>
</dbReference>
<keyword evidence="11 12" id="KW-0998">Cell outer membrane</keyword>
<evidence type="ECO:0000256" key="14">
    <source>
        <dbReference type="RuleBase" id="RU003357"/>
    </source>
</evidence>
<keyword evidence="9 14" id="KW-0798">TonB box</keyword>
<evidence type="ECO:0000256" key="4">
    <source>
        <dbReference type="ARBA" id="ARBA00022496"/>
    </source>
</evidence>
<dbReference type="SUPFAM" id="SSF56935">
    <property type="entry name" value="Porins"/>
    <property type="match status" value="1"/>
</dbReference>
<evidence type="ECO:0000313" key="19">
    <source>
        <dbReference type="Proteomes" id="UP001419910"/>
    </source>
</evidence>
<gene>
    <name evidence="18" type="ORF">ABC974_27900</name>
</gene>
<evidence type="ECO:0000256" key="2">
    <source>
        <dbReference type="ARBA" id="ARBA00022448"/>
    </source>
</evidence>
<keyword evidence="7" id="KW-0408">Iron</keyword>
<dbReference type="PANTHER" id="PTHR32552:SF81">
    <property type="entry name" value="TONB-DEPENDENT OUTER MEMBRANE RECEPTOR"/>
    <property type="match status" value="1"/>
</dbReference>
<evidence type="ECO:0000256" key="15">
    <source>
        <dbReference type="SAM" id="SignalP"/>
    </source>
</evidence>
<dbReference type="PROSITE" id="PS52016">
    <property type="entry name" value="TONB_DEPENDENT_REC_3"/>
    <property type="match status" value="1"/>
</dbReference>
<keyword evidence="19" id="KW-1185">Reference proteome</keyword>
<dbReference type="Proteomes" id="UP001419910">
    <property type="component" value="Unassembled WGS sequence"/>
</dbReference>
<evidence type="ECO:0000313" key="18">
    <source>
        <dbReference type="EMBL" id="MEN2793475.1"/>
    </source>
</evidence>
<dbReference type="RefSeq" id="WP_343892754.1">
    <property type="nucleotide sequence ID" value="NZ_BAAAEH010000062.1"/>
</dbReference>
<keyword evidence="18" id="KW-0675">Receptor</keyword>
<organism evidence="18 19">
    <name type="scientific">Sphingomonas oligophenolica</name>
    <dbReference type="NCBI Taxonomy" id="301154"/>
    <lineage>
        <taxon>Bacteria</taxon>
        <taxon>Pseudomonadati</taxon>
        <taxon>Pseudomonadota</taxon>
        <taxon>Alphaproteobacteria</taxon>
        <taxon>Sphingomonadales</taxon>
        <taxon>Sphingomonadaceae</taxon>
        <taxon>Sphingomonas</taxon>
    </lineage>
</organism>
<feature type="short sequence motif" description="TonB C-terminal box" evidence="13">
    <location>
        <begin position="809"/>
        <end position="826"/>
    </location>
</feature>
<dbReference type="Gene3D" id="2.40.170.20">
    <property type="entry name" value="TonB-dependent receptor, beta-barrel domain"/>
    <property type="match status" value="1"/>
</dbReference>
<dbReference type="InterPro" id="IPR036942">
    <property type="entry name" value="Beta-barrel_TonB_sf"/>
</dbReference>
<feature type="domain" description="TonB-dependent receptor plug" evidence="17">
    <location>
        <begin position="71"/>
        <end position="180"/>
    </location>
</feature>
<sequence length="826" mass="88802">MGKIPARQPVRGALRYLFCTTAACAFFTTSTAAHAQSTDATAPARADSATRDDASFANDIVVTARKRAERLIDVPVAVTELDAKAIARYSSTNLAAIGTLVPGVSFERTAGGSTGASLTIRGVGNLASDYGNEQPVAVNIDGMQVTKGRVADVGYFDIQSVEVLKGPQSLFFGKNSPAGVVSINSVSPGDKLEGYVRAGYEFVSREPVVEGAISVPLTDTLAMRIAGRYSNMTHGYIVNTARSIPDPFDAGNLTLPGAAYDRGPNSRTTAGRFTLKWKPSADFDATLKVLGSSYRDRGGALEEIFTCGANSRPTTYNLLNPAQALQDPFGDCVANRKVSFGQAPPEIVSKFIGAPADGKPYSSTGVVMSSLVMNYKISDITLSSVTGYYHQNQAGYDQYDGSVYGQAINVQHDYDTQIAQELRATSSFAGPLNFTLGAYFEHDNHRVTNSDKIFALGFYPGTGPYAGASNTLAMTGKVKSTNYSFFGQLSWKIMPNLELAGGARYSHDDRAGELGNIFNFFDVITTPATNPFSPAGVVYRPKLKEDNVSPEATLTWHPSRDLTLYGAFKTGYLSGGIAMPPNVSNYTTLTDPNGPFLYSQEKVHGGEIGFKGVLLGGKMRADLTLFHYVFTGLQVQTLDPQTLNYAIHNAGRARDQGVEGSINYRFSRAFSAHAALSYFDLKFVSYPGAQCYPGQTAAQGCVGGSQDLSGKAYGDGPFQFNVGVNAEVPISRAFNLAFSADVFHNTKSPIYEQDPIVFTPAYTILNMSVGLAQNDGPFELTLIGTNLTNSIYWKNFLFKPLGANDDVIAESVNPPRQVRLQATYRF</sequence>
<comment type="subcellular location">
    <subcellularLocation>
        <location evidence="1 12">Cell outer membrane</location>
        <topology evidence="1 12">Multi-pass membrane protein</topology>
    </subcellularLocation>
</comment>
<evidence type="ECO:0000256" key="8">
    <source>
        <dbReference type="ARBA" id="ARBA00023065"/>
    </source>
</evidence>
<keyword evidence="4" id="KW-0410">Iron transport</keyword>
<keyword evidence="2 12" id="KW-0813">Transport</keyword>
<evidence type="ECO:0000259" key="17">
    <source>
        <dbReference type="Pfam" id="PF07715"/>
    </source>
</evidence>
<evidence type="ECO:0000256" key="10">
    <source>
        <dbReference type="ARBA" id="ARBA00023136"/>
    </source>
</evidence>
<evidence type="ECO:0000256" key="12">
    <source>
        <dbReference type="PROSITE-ProRule" id="PRU01360"/>
    </source>
</evidence>
<reference evidence="18 19" key="1">
    <citation type="submission" date="2024-05" db="EMBL/GenBank/DDBJ databases">
        <authorList>
            <person name="Liu Q."/>
            <person name="Xin Y.-H."/>
        </authorList>
    </citation>
    <scope>NUCLEOTIDE SEQUENCE [LARGE SCALE GENOMIC DNA]</scope>
    <source>
        <strain evidence="18 19">CGMCC 1.10181</strain>
    </source>
</reference>
<feature type="signal peptide" evidence="15">
    <location>
        <begin position="1"/>
        <end position="35"/>
    </location>
</feature>
<comment type="caution">
    <text evidence="18">The sequence shown here is derived from an EMBL/GenBank/DDBJ whole genome shotgun (WGS) entry which is preliminary data.</text>
</comment>
<dbReference type="Pfam" id="PF07715">
    <property type="entry name" value="Plug"/>
    <property type="match status" value="1"/>
</dbReference>